<organism evidence="5 6">
    <name type="scientific">Roseburia inulinivorans</name>
    <dbReference type="NCBI Taxonomy" id="360807"/>
    <lineage>
        <taxon>Bacteria</taxon>
        <taxon>Bacillati</taxon>
        <taxon>Bacillota</taxon>
        <taxon>Clostridia</taxon>
        <taxon>Lachnospirales</taxon>
        <taxon>Lachnospiraceae</taxon>
        <taxon>Roseburia</taxon>
    </lineage>
</organism>
<dbReference type="NCBIfam" id="NF041524">
    <property type="entry name" value="Gltr_6"/>
    <property type="match status" value="1"/>
</dbReference>
<evidence type="ECO:0000256" key="4">
    <source>
        <dbReference type="ARBA" id="ARBA00022679"/>
    </source>
</evidence>
<dbReference type="GO" id="GO:0016758">
    <property type="term" value="F:hexosyltransferase activity"/>
    <property type="evidence" value="ECO:0007669"/>
    <property type="project" value="InterPro"/>
</dbReference>
<proteinExistence type="inferred from homology"/>
<dbReference type="Proteomes" id="UP000283738">
    <property type="component" value="Unassembled WGS sequence"/>
</dbReference>
<sequence length="269" mass="32191">MDKNPRNFMKESDMNKVAVLYICTGKYDVFWKDFYISYEKYFLPDCEKHYYVFTDAAEIYMEKENLRIHKFYQESLGWPDNTLMRFHMFLRQKAELEKYDYIFFMNANCQALDTITEEEFLPKKKDIIVVQHPGYYNKTNKQFAYDRNPKSTAYIPKGQGKYYVCGGVNGGRAQAFIQLMEELKHNIDVDKKNGELALWHDESHINHYVWTHDNYEVLPPSYCWPEDWNLPMPGKILIREKSKWIFVDMVKSQSLSGKIKAVIKKIIRR</sequence>
<evidence type="ECO:0000256" key="2">
    <source>
        <dbReference type="ARBA" id="ARBA00010413"/>
    </source>
</evidence>
<reference evidence="5 6" key="1">
    <citation type="submission" date="2018-08" db="EMBL/GenBank/DDBJ databases">
        <title>A genome reference for cultivated species of the human gut microbiota.</title>
        <authorList>
            <person name="Zou Y."/>
            <person name="Xue W."/>
            <person name="Luo G."/>
        </authorList>
    </citation>
    <scope>NUCLEOTIDE SEQUENCE [LARGE SCALE GENOMIC DNA]</scope>
    <source>
        <strain evidence="5 6">AF28-15</strain>
    </source>
</reference>
<dbReference type="Gene3D" id="3.90.550.10">
    <property type="entry name" value="Spore Coat Polysaccharide Biosynthesis Protein SpsA, Chain A"/>
    <property type="match status" value="1"/>
</dbReference>
<dbReference type="SUPFAM" id="SSF53448">
    <property type="entry name" value="Nucleotide-diphospho-sugar transferases"/>
    <property type="match status" value="1"/>
</dbReference>
<dbReference type="PANTHER" id="PTHR10462:SF53">
    <property type="entry name" value="HISTO-BLOOD GROUP ABO SYSTEM TRANSFERASE 1-LIKE"/>
    <property type="match status" value="1"/>
</dbReference>
<comment type="similarity">
    <text evidence="2">Belongs to the glycosyltransferase 6 family.</text>
</comment>
<evidence type="ECO:0000256" key="3">
    <source>
        <dbReference type="ARBA" id="ARBA00022676"/>
    </source>
</evidence>
<protein>
    <submittedName>
        <fullName evidence="5">Glycosyl transferase family 6</fullName>
    </submittedName>
</protein>
<dbReference type="AlphaFoldDB" id="A0A3R5VYF4"/>
<dbReference type="InterPro" id="IPR005076">
    <property type="entry name" value="Glyco_trans_6"/>
</dbReference>
<name>A0A3R5VYF4_9FIRM</name>
<evidence type="ECO:0000313" key="6">
    <source>
        <dbReference type="Proteomes" id="UP000283738"/>
    </source>
</evidence>
<keyword evidence="4 5" id="KW-0808">Transferase</keyword>
<dbReference type="InterPro" id="IPR048174">
    <property type="entry name" value="WbnI-like"/>
</dbReference>
<keyword evidence="3" id="KW-0328">Glycosyltransferase</keyword>
<accession>A0A3R5VYF4</accession>
<evidence type="ECO:0000256" key="1">
    <source>
        <dbReference type="ARBA" id="ARBA00001936"/>
    </source>
</evidence>
<comment type="caution">
    <text evidence="5">The sequence shown here is derived from an EMBL/GenBank/DDBJ whole genome shotgun (WGS) entry which is preliminary data.</text>
</comment>
<comment type="cofactor">
    <cofactor evidence="1">
        <name>Mn(2+)</name>
        <dbReference type="ChEBI" id="CHEBI:29035"/>
    </cofactor>
</comment>
<dbReference type="EMBL" id="QRTF01000029">
    <property type="protein sequence ID" value="RGQ47009.1"/>
    <property type="molecule type" value="Genomic_DNA"/>
</dbReference>
<dbReference type="GO" id="GO:0016020">
    <property type="term" value="C:membrane"/>
    <property type="evidence" value="ECO:0007669"/>
    <property type="project" value="InterPro"/>
</dbReference>
<dbReference type="PANTHER" id="PTHR10462">
    <property type="entry name" value="GLYCOSYLTRANSFERASE-RELATED"/>
    <property type="match status" value="1"/>
</dbReference>
<dbReference type="InterPro" id="IPR029044">
    <property type="entry name" value="Nucleotide-diphossugar_trans"/>
</dbReference>
<gene>
    <name evidence="5" type="ORF">DWY96_12145</name>
</gene>
<dbReference type="GO" id="GO:0005975">
    <property type="term" value="P:carbohydrate metabolic process"/>
    <property type="evidence" value="ECO:0007669"/>
    <property type="project" value="InterPro"/>
</dbReference>
<evidence type="ECO:0000313" key="5">
    <source>
        <dbReference type="EMBL" id="RGQ47009.1"/>
    </source>
</evidence>
<dbReference type="Pfam" id="PF03414">
    <property type="entry name" value="Glyco_transf_6"/>
    <property type="match status" value="1"/>
</dbReference>